<dbReference type="Proteomes" id="UP000887566">
    <property type="component" value="Unplaced"/>
</dbReference>
<sequence length="83" mass="9991">MMGRGDPSWHKQFDQPKDTVVYYDPKYHQNGHCEPRKDHQYQDTQCNAGYTNYDSSYEHEKVNVPFGHRPQYGYGYDYNTHHM</sequence>
<evidence type="ECO:0000313" key="1">
    <source>
        <dbReference type="Proteomes" id="UP000887566"/>
    </source>
</evidence>
<protein>
    <submittedName>
        <fullName evidence="2">Uncharacterized protein</fullName>
    </submittedName>
</protein>
<dbReference type="WBParaSite" id="PSAMB.scaffold23637size418.g38963.t1">
    <property type="protein sequence ID" value="PSAMB.scaffold23637size418.g38963.t1"/>
    <property type="gene ID" value="PSAMB.scaffold23637size418.g38963"/>
</dbReference>
<name>A0A914VT35_9BILA</name>
<reference evidence="2" key="1">
    <citation type="submission" date="2022-11" db="UniProtKB">
        <authorList>
            <consortium name="WormBaseParasite"/>
        </authorList>
    </citation>
    <scope>IDENTIFICATION</scope>
</reference>
<organism evidence="1 2">
    <name type="scientific">Plectus sambesii</name>
    <dbReference type="NCBI Taxonomy" id="2011161"/>
    <lineage>
        <taxon>Eukaryota</taxon>
        <taxon>Metazoa</taxon>
        <taxon>Ecdysozoa</taxon>
        <taxon>Nematoda</taxon>
        <taxon>Chromadorea</taxon>
        <taxon>Plectida</taxon>
        <taxon>Plectina</taxon>
        <taxon>Plectoidea</taxon>
        <taxon>Plectidae</taxon>
        <taxon>Plectus</taxon>
    </lineage>
</organism>
<evidence type="ECO:0000313" key="2">
    <source>
        <dbReference type="WBParaSite" id="PSAMB.scaffold23637size418.g38963.t1"/>
    </source>
</evidence>
<proteinExistence type="predicted"/>
<accession>A0A914VT35</accession>
<dbReference type="AlphaFoldDB" id="A0A914VT35"/>
<keyword evidence="1" id="KW-1185">Reference proteome</keyword>